<dbReference type="InterPro" id="IPR040632">
    <property type="entry name" value="Sulfotransfer_4"/>
</dbReference>
<proteinExistence type="predicted"/>
<keyword evidence="1" id="KW-0812">Transmembrane</keyword>
<dbReference type="InterPro" id="IPR027417">
    <property type="entry name" value="P-loop_NTPase"/>
</dbReference>
<protein>
    <recommendedName>
        <fullName evidence="4">NAD dependent epimerase/dehydratase</fullName>
    </recommendedName>
</protein>
<reference evidence="2" key="1">
    <citation type="submission" date="2023-08" db="EMBL/GenBank/DDBJ databases">
        <title>Black Yeasts Isolated from many extreme environments.</title>
        <authorList>
            <person name="Coleine C."/>
            <person name="Stajich J.E."/>
            <person name="Selbmann L."/>
        </authorList>
    </citation>
    <scope>NUCLEOTIDE SEQUENCE</scope>
    <source>
        <strain evidence="2">CCFEE 5810</strain>
    </source>
</reference>
<dbReference type="PANTHER" id="PTHR36978:SF4">
    <property type="entry name" value="P-LOOP CONTAINING NUCLEOSIDE TRIPHOSPHATE HYDROLASE PROTEIN"/>
    <property type="match status" value="1"/>
</dbReference>
<dbReference type="PANTHER" id="PTHR36978">
    <property type="entry name" value="P-LOOP CONTAINING NUCLEOTIDE TRIPHOSPHATE HYDROLASE"/>
    <property type="match status" value="1"/>
</dbReference>
<accession>A0AAN7W779</accession>
<dbReference type="EMBL" id="JAVRQU010000020">
    <property type="protein sequence ID" value="KAK5691841.1"/>
    <property type="molecule type" value="Genomic_DNA"/>
</dbReference>
<evidence type="ECO:0000313" key="2">
    <source>
        <dbReference type="EMBL" id="KAK5691841.1"/>
    </source>
</evidence>
<dbReference type="Pfam" id="PF17784">
    <property type="entry name" value="Sulfotransfer_4"/>
    <property type="match status" value="1"/>
</dbReference>
<dbReference type="Gene3D" id="3.40.50.300">
    <property type="entry name" value="P-loop containing nucleotide triphosphate hydrolases"/>
    <property type="match status" value="1"/>
</dbReference>
<sequence length="285" mass="33168">MSAFNPPATPYEPYPALPRQPRKEPLKVLCLGLSRTGTMSTWTALNKLGFPCYHMVECNLNKLHGNSFRLWRSAIEAKYYNGKGRKLVTADDFDELLWRYQAVTDIPTVLFADELIAAYPDAKVILTERDVEGSMKSMENSFYQILSWKIWWFLELTDWQHTRQYLPLLRYPIDIWTKGDPENRDKLRQGFHEYNAHIKSVVPKERLLVFHPRDGWEPFCKHLGVPVPDEPFPKVNEGDFVADLHSNVIVKWRIMMVLTGFAKKSVPVVVAGLAVWACWLMLKKW</sequence>
<organism evidence="2 3">
    <name type="scientific">Elasticomyces elasticus</name>
    <dbReference type="NCBI Taxonomy" id="574655"/>
    <lineage>
        <taxon>Eukaryota</taxon>
        <taxon>Fungi</taxon>
        <taxon>Dikarya</taxon>
        <taxon>Ascomycota</taxon>
        <taxon>Pezizomycotina</taxon>
        <taxon>Dothideomycetes</taxon>
        <taxon>Dothideomycetidae</taxon>
        <taxon>Mycosphaerellales</taxon>
        <taxon>Teratosphaeriaceae</taxon>
        <taxon>Elasticomyces</taxon>
    </lineage>
</organism>
<keyword evidence="1" id="KW-0472">Membrane</keyword>
<keyword evidence="1" id="KW-1133">Transmembrane helix</keyword>
<name>A0AAN7W779_9PEZI</name>
<evidence type="ECO:0000256" key="1">
    <source>
        <dbReference type="SAM" id="Phobius"/>
    </source>
</evidence>
<gene>
    <name evidence="2" type="ORF">LTR97_011012</name>
</gene>
<dbReference type="AlphaFoldDB" id="A0AAN7W779"/>
<evidence type="ECO:0000313" key="3">
    <source>
        <dbReference type="Proteomes" id="UP001310594"/>
    </source>
</evidence>
<comment type="caution">
    <text evidence="2">The sequence shown here is derived from an EMBL/GenBank/DDBJ whole genome shotgun (WGS) entry which is preliminary data.</text>
</comment>
<evidence type="ECO:0008006" key="4">
    <source>
        <dbReference type="Google" id="ProtNLM"/>
    </source>
</evidence>
<dbReference type="Proteomes" id="UP001310594">
    <property type="component" value="Unassembled WGS sequence"/>
</dbReference>
<feature type="transmembrane region" description="Helical" evidence="1">
    <location>
        <begin position="265"/>
        <end position="282"/>
    </location>
</feature>
<dbReference type="SUPFAM" id="SSF52540">
    <property type="entry name" value="P-loop containing nucleoside triphosphate hydrolases"/>
    <property type="match status" value="1"/>
</dbReference>